<reference evidence="1 2" key="1">
    <citation type="submission" date="2015-03" db="EMBL/GenBank/DDBJ databases">
        <authorList>
            <person name="Lepp D."/>
            <person name="Hassan Y.I."/>
            <person name="Li X.-Z."/>
            <person name="Zhou T."/>
        </authorList>
    </citation>
    <scope>NUCLEOTIDE SEQUENCE [LARGE SCALE GENOMIC DNA]</scope>
    <source>
        <strain evidence="1 2">E84</strain>
    </source>
</reference>
<protein>
    <submittedName>
        <fullName evidence="1">Uncharacterized protein</fullName>
    </submittedName>
</protein>
<accession>A0A0F5QA29</accession>
<sequence>MARLGTEMSFALIDISVSDKQAHPRLKDRTTGHVRAVLAEQQDGREQVHELAIPVWADIPPGSSNEDIDMALMLKAASIIARLKATLGG</sequence>
<gene>
    <name evidence="1" type="ORF">WH87_09230</name>
</gene>
<keyword evidence="2" id="KW-1185">Reference proteome</keyword>
<evidence type="ECO:0000313" key="2">
    <source>
        <dbReference type="Proteomes" id="UP000033411"/>
    </source>
</evidence>
<organism evidence="1 2">
    <name type="scientific">Devosia epidermidihirudinis</name>
    <dbReference type="NCBI Taxonomy" id="1293439"/>
    <lineage>
        <taxon>Bacteria</taxon>
        <taxon>Pseudomonadati</taxon>
        <taxon>Pseudomonadota</taxon>
        <taxon>Alphaproteobacteria</taxon>
        <taxon>Hyphomicrobiales</taxon>
        <taxon>Devosiaceae</taxon>
        <taxon>Devosia</taxon>
    </lineage>
</organism>
<dbReference type="AlphaFoldDB" id="A0A0F5QA29"/>
<evidence type="ECO:0000313" key="1">
    <source>
        <dbReference type="EMBL" id="KKC37852.1"/>
    </source>
</evidence>
<dbReference type="PATRIC" id="fig|1293439.3.peg.1424"/>
<comment type="caution">
    <text evidence="1">The sequence shown here is derived from an EMBL/GenBank/DDBJ whole genome shotgun (WGS) entry which is preliminary data.</text>
</comment>
<dbReference type="Proteomes" id="UP000033411">
    <property type="component" value="Unassembled WGS sequence"/>
</dbReference>
<proteinExistence type="predicted"/>
<name>A0A0F5QA29_9HYPH</name>
<dbReference type="EMBL" id="LANJ01000016">
    <property type="protein sequence ID" value="KKC37852.1"/>
    <property type="molecule type" value="Genomic_DNA"/>
</dbReference>